<dbReference type="EMBL" id="AE015924">
    <property type="protein sequence ID" value="AAQ67044.1"/>
    <property type="molecule type" value="Genomic_DNA"/>
</dbReference>
<dbReference type="AlphaFoldDB" id="Q7MT95"/>
<gene>
    <name evidence="2" type="ordered locus">PG_2083</name>
</gene>
<dbReference type="Pfam" id="PF16115">
    <property type="entry name" value="DUF4831"/>
    <property type="match status" value="1"/>
</dbReference>
<dbReference type="KEGG" id="pgi:PG_2083"/>
<protein>
    <recommendedName>
        <fullName evidence="4">DUF4831 domain-containing protein</fullName>
    </recommendedName>
</protein>
<keyword evidence="3" id="KW-1185">Reference proteome</keyword>
<proteinExistence type="predicted"/>
<feature type="chain" id="PRO_5004290143" description="DUF4831 domain-containing protein" evidence="1">
    <location>
        <begin position="27"/>
        <end position="365"/>
    </location>
</feature>
<dbReference type="Proteomes" id="UP000000588">
    <property type="component" value="Chromosome"/>
</dbReference>
<sequence>MRMSAQTFFFKLLLPALLLCTGVVSAQTNVASYEPVRYNGEGIVYALPQTRIVVRAQLERTIHKPGPLHLYAQRYFGQEAGGEPSIRYRLGRVIAQSVGIPDFDQKYIVEFRAGTVADFVTLNKRGIIVGINADRQDLPSPCPDTLFRLPTIQPGIEKRPALPQEYTVAGTKGKQAEIAAAQVFRIRESLMDLLTGQAENMPKDGAAMQLMTQELKAQETALLELFYGKEEIAWEERSWTIEPKNDIKGQILFRFSPLRGVVDSDDLSGEPVSFSLRTTDKAPEMDEKEAAKYEKSLKGIVYNLPGAARITLEHNRNVLFDEELPVTQFGRRQALAPKMFRDRGPAIRVVFDENTGAIRQINENK</sequence>
<dbReference type="HOGENOM" id="CLU_067505_0_0_10"/>
<keyword evidence="1" id="KW-0732">Signal</keyword>
<dbReference type="InterPro" id="IPR032265">
    <property type="entry name" value="DUF4831"/>
</dbReference>
<organism evidence="2 3">
    <name type="scientific">Porphyromonas gingivalis (strain ATCC BAA-308 / W83)</name>
    <dbReference type="NCBI Taxonomy" id="242619"/>
    <lineage>
        <taxon>Bacteria</taxon>
        <taxon>Pseudomonadati</taxon>
        <taxon>Bacteroidota</taxon>
        <taxon>Bacteroidia</taxon>
        <taxon>Bacteroidales</taxon>
        <taxon>Porphyromonadaceae</taxon>
        <taxon>Porphyromonas</taxon>
    </lineage>
</organism>
<feature type="signal peptide" evidence="1">
    <location>
        <begin position="1"/>
        <end position="26"/>
    </location>
</feature>
<dbReference type="STRING" id="242619.PG_2083"/>
<evidence type="ECO:0000313" key="3">
    <source>
        <dbReference type="Proteomes" id="UP000000588"/>
    </source>
</evidence>
<evidence type="ECO:0008006" key="4">
    <source>
        <dbReference type="Google" id="ProtNLM"/>
    </source>
</evidence>
<accession>Q7MT95</accession>
<evidence type="ECO:0000313" key="2">
    <source>
        <dbReference type="EMBL" id="AAQ67044.1"/>
    </source>
</evidence>
<name>Q7MT95_PORGI</name>
<dbReference type="EnsemblBacteria" id="AAQ67044">
    <property type="protein sequence ID" value="AAQ67044"/>
    <property type="gene ID" value="PG_2083"/>
</dbReference>
<evidence type="ECO:0000256" key="1">
    <source>
        <dbReference type="SAM" id="SignalP"/>
    </source>
</evidence>
<dbReference type="eggNOG" id="ENOG502ZAG0">
    <property type="taxonomic scope" value="Bacteria"/>
</dbReference>
<reference evidence="2 3" key="1">
    <citation type="journal article" date="2003" name="J. Bacteriol.">
        <title>Complete genome sequence of the oral pathogenic bacterium Porphyromonas gingivalis strain W83.</title>
        <authorList>
            <person name="Nelson K."/>
            <person name="Fleishmann R."/>
            <person name="DeBoy R."/>
            <person name="Paulsen I."/>
            <person name="Fouts D."/>
            <person name="Eisen J."/>
            <person name="Daugherty S."/>
            <person name="Dodson R."/>
            <person name="Durkin A."/>
            <person name="Gwinn M."/>
            <person name="Haft D."/>
            <person name="Kolonay J."/>
            <person name="Nelson W."/>
            <person name="White O."/>
            <person name="Mason T."/>
            <person name="Tallon L."/>
            <person name="Gray J."/>
            <person name="Granger D."/>
            <person name="Tettelin H."/>
            <person name="Dong H."/>
            <person name="Galvin J."/>
            <person name="Duncan M."/>
            <person name="Dewhirst F."/>
            <person name="Fraser C."/>
        </authorList>
    </citation>
    <scope>NUCLEOTIDE SEQUENCE [LARGE SCALE GENOMIC DNA]</scope>
    <source>
        <strain evidence="3">ATCC BAA-308 / W83</strain>
    </source>
</reference>